<dbReference type="InterPro" id="IPR011990">
    <property type="entry name" value="TPR-like_helical_dom_sf"/>
</dbReference>
<evidence type="ECO:0000256" key="1">
    <source>
        <dbReference type="SAM" id="MobiDB-lite"/>
    </source>
</evidence>
<protein>
    <recommendedName>
        <fullName evidence="2">Clr5 domain-containing protein</fullName>
    </recommendedName>
</protein>
<organism evidence="3 4">
    <name type="scientific">Coniochaeta pulveracea</name>
    <dbReference type="NCBI Taxonomy" id="177199"/>
    <lineage>
        <taxon>Eukaryota</taxon>
        <taxon>Fungi</taxon>
        <taxon>Dikarya</taxon>
        <taxon>Ascomycota</taxon>
        <taxon>Pezizomycotina</taxon>
        <taxon>Sordariomycetes</taxon>
        <taxon>Sordariomycetidae</taxon>
        <taxon>Coniochaetales</taxon>
        <taxon>Coniochaetaceae</taxon>
        <taxon>Coniochaeta</taxon>
    </lineage>
</organism>
<gene>
    <name evidence="3" type="ORF">DL546_000298</name>
</gene>
<keyword evidence="4" id="KW-1185">Reference proteome</keyword>
<dbReference type="Gene3D" id="1.25.40.10">
    <property type="entry name" value="Tetratricopeptide repeat domain"/>
    <property type="match status" value="1"/>
</dbReference>
<dbReference type="PANTHER" id="PTHR38788:SF3">
    <property type="entry name" value="CLR5 DOMAIN-CONTAINING PROTEIN"/>
    <property type="match status" value="1"/>
</dbReference>
<dbReference type="PANTHER" id="PTHR38788">
    <property type="entry name" value="CLR5 DOMAIN-CONTAINING PROTEIN"/>
    <property type="match status" value="1"/>
</dbReference>
<accession>A0A420Y8J6</accession>
<evidence type="ECO:0000313" key="3">
    <source>
        <dbReference type="EMBL" id="RKU44090.1"/>
    </source>
</evidence>
<dbReference type="OrthoDB" id="5308957at2759"/>
<feature type="compositionally biased region" description="Polar residues" evidence="1">
    <location>
        <begin position="154"/>
        <end position="165"/>
    </location>
</feature>
<proteinExistence type="predicted"/>
<reference evidence="3 4" key="1">
    <citation type="submission" date="2018-08" db="EMBL/GenBank/DDBJ databases">
        <title>Draft genome of the lignicolous fungus Coniochaeta pulveracea.</title>
        <authorList>
            <person name="Borstlap C.J."/>
            <person name="De Witt R.N."/>
            <person name="Botha A."/>
            <person name="Volschenk H."/>
        </authorList>
    </citation>
    <scope>NUCLEOTIDE SEQUENCE [LARGE SCALE GENOMIC DNA]</scope>
    <source>
        <strain evidence="3 4">CAB683</strain>
    </source>
</reference>
<feature type="domain" description="Clr5" evidence="2">
    <location>
        <begin position="49"/>
        <end position="97"/>
    </location>
</feature>
<dbReference type="AlphaFoldDB" id="A0A420Y8J6"/>
<dbReference type="Pfam" id="PF14420">
    <property type="entry name" value="Clr5"/>
    <property type="match status" value="1"/>
</dbReference>
<dbReference type="SUPFAM" id="SSF48452">
    <property type="entry name" value="TPR-like"/>
    <property type="match status" value="1"/>
</dbReference>
<dbReference type="EMBL" id="QVQW01000034">
    <property type="protein sequence ID" value="RKU44090.1"/>
    <property type="molecule type" value="Genomic_DNA"/>
</dbReference>
<comment type="caution">
    <text evidence="3">The sequence shown here is derived from an EMBL/GenBank/DDBJ whole genome shotgun (WGS) entry which is preliminary data.</text>
</comment>
<sequence>MRSRNSLTLHWIVFWAFRSWILVVVKLRAALPFASMNDQSAVVRRWATRDDWERHKATIAELYESLTLARLKEHMELHYGLSATDKMYKARFKQWGLWKYTRPAEIPKLLRARTDRAAEQDQQDVEVFLNGKRVDFNKVDKYLRRRGWKRKQPAASTSKPGSPSDTMVALSTRDSTPVSLSPPAEFVIMEDTFRAIRDYYDGSFSGKRWVSTSTVSDRIFLATEHGLVDKSRGINEFHQRFKLAFRLLQDPAKTGAEGMKMTRVCFAELPDVLDGEDPTILYCVLDIIRRLREAKMDFLVLQLLQYLEGLSTRRNNGRPHPMSLIWRNLLLGMDELGAQQTSRCAQIATSQFGLHLGEHHMKTIEAEMWAGFLGEPPDRREQRMRNLHHSFDQLDTFDYRNLVVACNFANLLRKRDKLSEAGDILMSILDDPLKHEVLNGYPNTAYDTISILGKIRATEGRLDEAEVFYRDAISIAKRNRGDDDSDLLDGLVFLEQCLRAQEKNDEADQILAEREAVIRESLERVGEKENDV</sequence>
<feature type="region of interest" description="Disordered" evidence="1">
    <location>
        <begin position="147"/>
        <end position="169"/>
    </location>
</feature>
<evidence type="ECO:0000259" key="2">
    <source>
        <dbReference type="Pfam" id="PF14420"/>
    </source>
</evidence>
<dbReference type="InterPro" id="IPR025676">
    <property type="entry name" value="Clr5_dom"/>
</dbReference>
<dbReference type="Proteomes" id="UP000275385">
    <property type="component" value="Unassembled WGS sequence"/>
</dbReference>
<name>A0A420Y8J6_9PEZI</name>
<evidence type="ECO:0000313" key="4">
    <source>
        <dbReference type="Proteomes" id="UP000275385"/>
    </source>
</evidence>